<dbReference type="EMBL" id="CP058559">
    <property type="protein sequence ID" value="QNO14190.1"/>
    <property type="molecule type" value="Genomic_DNA"/>
</dbReference>
<keyword evidence="1" id="KW-0472">Membrane</keyword>
<feature type="transmembrane region" description="Helical" evidence="1">
    <location>
        <begin position="85"/>
        <end position="104"/>
    </location>
</feature>
<keyword evidence="1" id="KW-0812">Transmembrane</keyword>
<keyword evidence="3" id="KW-1185">Reference proteome</keyword>
<reference evidence="2 3" key="1">
    <citation type="submission" date="2020-07" db="EMBL/GenBank/DDBJ databases">
        <title>Alkalicella. sp. LB2 genome.</title>
        <authorList>
            <person name="Postec A."/>
            <person name="Quemeneur M."/>
        </authorList>
    </citation>
    <scope>NUCLEOTIDE SEQUENCE [LARGE SCALE GENOMIC DNA]</scope>
    <source>
        <strain evidence="2 3">LB2</strain>
    </source>
</reference>
<dbReference type="AlphaFoldDB" id="A0A7G9W678"/>
<gene>
    <name evidence="2" type="ORF">HYG86_05095</name>
</gene>
<sequence>MTLFFWIVDLLIPVSMIIIGILFRTRPPKNINYIYGYRTKRSMKSKEAWDYAHKLCGAAYLLMGILILVIVSIGKLQMSLAPEYLSLINAGIGIIALVIPIPYIEMKLKGKIEKK</sequence>
<dbReference type="Proteomes" id="UP000516160">
    <property type="component" value="Chromosome"/>
</dbReference>
<dbReference type="RefSeq" id="WP_213167847.1">
    <property type="nucleotide sequence ID" value="NZ_CP058559.1"/>
</dbReference>
<evidence type="ECO:0000313" key="3">
    <source>
        <dbReference type="Proteomes" id="UP000516160"/>
    </source>
</evidence>
<keyword evidence="1" id="KW-1133">Transmembrane helix</keyword>
<evidence type="ECO:0000256" key="1">
    <source>
        <dbReference type="SAM" id="Phobius"/>
    </source>
</evidence>
<evidence type="ECO:0000313" key="2">
    <source>
        <dbReference type="EMBL" id="QNO14190.1"/>
    </source>
</evidence>
<protein>
    <submittedName>
        <fullName evidence="2">SdpI family protein</fullName>
    </submittedName>
</protein>
<name>A0A7G9W678_ALKCA</name>
<accession>A0A7G9W678</accession>
<feature type="transmembrane region" description="Helical" evidence="1">
    <location>
        <begin position="51"/>
        <end position="73"/>
    </location>
</feature>
<dbReference type="KEGG" id="acae:HYG86_05095"/>
<organism evidence="2 3">
    <name type="scientific">Alkalicella caledoniensis</name>
    <dbReference type="NCBI Taxonomy" id="2731377"/>
    <lineage>
        <taxon>Bacteria</taxon>
        <taxon>Bacillati</taxon>
        <taxon>Bacillota</taxon>
        <taxon>Clostridia</taxon>
        <taxon>Eubacteriales</taxon>
        <taxon>Proteinivoracaceae</taxon>
        <taxon>Alkalicella</taxon>
    </lineage>
</organism>
<dbReference type="Pfam" id="PF13630">
    <property type="entry name" value="SdpI"/>
    <property type="match status" value="1"/>
</dbReference>
<dbReference type="InterPro" id="IPR025962">
    <property type="entry name" value="SdpI/YhfL"/>
</dbReference>
<proteinExistence type="predicted"/>
<feature type="transmembrane region" description="Helical" evidence="1">
    <location>
        <begin position="6"/>
        <end position="23"/>
    </location>
</feature>